<keyword evidence="1" id="KW-0802">TPR repeat</keyword>
<feature type="repeat" description="TPR" evidence="1">
    <location>
        <begin position="61"/>
        <end position="94"/>
    </location>
</feature>
<keyword evidence="3" id="KW-1185">Reference proteome</keyword>
<dbReference type="PANTHER" id="PTHR15544:SF0">
    <property type="entry name" value="TETRATRICOPEPTIDE REPEAT PROTEIN 33"/>
    <property type="match status" value="1"/>
</dbReference>
<comment type="caution">
    <text evidence="2">The sequence shown here is derived from an EMBL/GenBank/DDBJ whole genome shotgun (WGS) entry which is preliminary data.</text>
</comment>
<dbReference type="PANTHER" id="PTHR15544">
    <property type="entry name" value="OSMOSIS RESPONSIVE FACTOR"/>
    <property type="match status" value="1"/>
</dbReference>
<protein>
    <submittedName>
        <fullName evidence="2">Uncharacterized protein</fullName>
    </submittedName>
</protein>
<accession>A0A4Z2BIZ1</accession>
<feature type="repeat" description="TPR" evidence="1">
    <location>
        <begin position="129"/>
        <end position="162"/>
    </location>
</feature>
<dbReference type="SMART" id="SM00028">
    <property type="entry name" value="TPR"/>
    <property type="match status" value="2"/>
</dbReference>
<evidence type="ECO:0000313" key="2">
    <source>
        <dbReference type="EMBL" id="TNM92245.1"/>
    </source>
</evidence>
<gene>
    <name evidence="2" type="ORF">fugu_019257</name>
</gene>
<dbReference type="EMBL" id="SWLE01000014">
    <property type="protein sequence ID" value="TNM92245.1"/>
    <property type="molecule type" value="Genomic_DNA"/>
</dbReference>
<dbReference type="InterPro" id="IPR052658">
    <property type="entry name" value="TPR-containing"/>
</dbReference>
<dbReference type="PROSITE" id="PS50005">
    <property type="entry name" value="TPR"/>
    <property type="match status" value="2"/>
</dbReference>
<organism evidence="2 3">
    <name type="scientific">Takifugu bimaculatus</name>
    <dbReference type="NCBI Taxonomy" id="433685"/>
    <lineage>
        <taxon>Eukaryota</taxon>
        <taxon>Metazoa</taxon>
        <taxon>Chordata</taxon>
        <taxon>Craniata</taxon>
        <taxon>Vertebrata</taxon>
        <taxon>Euteleostomi</taxon>
        <taxon>Actinopterygii</taxon>
        <taxon>Neopterygii</taxon>
        <taxon>Teleostei</taxon>
        <taxon>Neoteleostei</taxon>
        <taxon>Acanthomorphata</taxon>
        <taxon>Eupercaria</taxon>
        <taxon>Tetraodontiformes</taxon>
        <taxon>Tetradontoidea</taxon>
        <taxon>Tetraodontidae</taxon>
        <taxon>Takifugu</taxon>
    </lineage>
</organism>
<sequence length="289" mass="32901">MASFGWKRKAGEKVSKSMVQHFVAETEKAEEEGPNQDEDVDWLQVTKKRREVLLEDCGAQSRRLKDEGAQLAEQGRHWEAIKKWDQAIHLTPDNPVLYEMKSQVLSILQEVFPAVEAAEMAQKLRPLWWEGWQTLGRAQLNLGEVDLAVRSFQVAIHLCPSEQSLWQDDLAWARTLQKQHLATKEKMQQEEEARKQILSAPELEEDFDFESDEVLAACEAIAERQTKYEELKKTSVVIDADGNVKNLVAGEGTSASPLPPSKEQFIKECFVVPSWTPRDATMATSGRRR</sequence>
<proteinExistence type="predicted"/>
<dbReference type="SUPFAM" id="SSF48452">
    <property type="entry name" value="TPR-like"/>
    <property type="match status" value="1"/>
</dbReference>
<reference evidence="2 3" key="1">
    <citation type="submission" date="2019-04" db="EMBL/GenBank/DDBJ databases">
        <title>The sequence and de novo assembly of Takifugu bimaculatus genome using PacBio and Hi-C technologies.</title>
        <authorList>
            <person name="Xu P."/>
            <person name="Liu B."/>
            <person name="Zhou Z."/>
        </authorList>
    </citation>
    <scope>NUCLEOTIDE SEQUENCE [LARGE SCALE GENOMIC DNA]</scope>
    <source>
        <strain evidence="2">TB-2018</strain>
        <tissue evidence="2">Muscle</tissue>
    </source>
</reference>
<evidence type="ECO:0000313" key="3">
    <source>
        <dbReference type="Proteomes" id="UP000516260"/>
    </source>
</evidence>
<dbReference type="Proteomes" id="UP000516260">
    <property type="component" value="Chromosome 21"/>
</dbReference>
<dbReference type="InterPro" id="IPR019734">
    <property type="entry name" value="TPR_rpt"/>
</dbReference>
<dbReference type="InterPro" id="IPR011990">
    <property type="entry name" value="TPR-like_helical_dom_sf"/>
</dbReference>
<dbReference type="AlphaFoldDB" id="A0A4Z2BIZ1"/>
<name>A0A4Z2BIZ1_9TELE</name>
<dbReference type="Gene3D" id="1.25.40.10">
    <property type="entry name" value="Tetratricopeptide repeat domain"/>
    <property type="match status" value="1"/>
</dbReference>
<evidence type="ECO:0000256" key="1">
    <source>
        <dbReference type="PROSITE-ProRule" id="PRU00339"/>
    </source>
</evidence>